<dbReference type="InterPro" id="IPR011990">
    <property type="entry name" value="TPR-like_helical_dom_sf"/>
</dbReference>
<dbReference type="Gene3D" id="1.25.40.10">
    <property type="entry name" value="Tetratricopeptide repeat domain"/>
    <property type="match status" value="1"/>
</dbReference>
<keyword evidence="4" id="KW-1185">Reference proteome</keyword>
<sequence length="294" mass="32143">MKKSTIWTIVAVVIIAIGGGVFYATQKSNSNQVDASYNSAMQQGKDAVADKNYSKASSAFDKALGIKKTAQAKAYKSQADNMLSAISATKDGKYDDALTNVNNVVTANNGYATLTKQGRKLKTTIKDVQDNYENEIKPIFDNAKQAEDGKQYLQAIDQYQRVLDLPYINGQYYAKYKKQAKKGVDKNKKLADENDNGAGALTRSYRSSSNSNSAKQNQDTGNAGKTGEGAVGDHKVHGKTVTNNQISQLRKRVTKLGYDGMSFSPQDLIDLYRKSGRSKPSKITKSDVADYLKP</sequence>
<keyword evidence="2" id="KW-1133">Transmembrane helix</keyword>
<feature type="transmembrane region" description="Helical" evidence="2">
    <location>
        <begin position="6"/>
        <end position="24"/>
    </location>
</feature>
<proteinExistence type="predicted"/>
<keyword evidence="2" id="KW-0812">Transmembrane</keyword>
<feature type="region of interest" description="Disordered" evidence="1">
    <location>
        <begin position="183"/>
        <end position="246"/>
    </location>
</feature>
<feature type="region of interest" description="Disordered" evidence="1">
    <location>
        <begin position="273"/>
        <end position="294"/>
    </location>
</feature>
<protein>
    <recommendedName>
        <fullName evidence="5">Lipoprotein</fullName>
    </recommendedName>
</protein>
<organism evidence="3 4">
    <name type="scientific">Lactobacillus panisapium</name>
    <dbReference type="NCBI Taxonomy" id="2012495"/>
    <lineage>
        <taxon>Bacteria</taxon>
        <taxon>Bacillati</taxon>
        <taxon>Bacillota</taxon>
        <taxon>Bacilli</taxon>
        <taxon>Lactobacillales</taxon>
        <taxon>Lactobacillaceae</taxon>
        <taxon>Lactobacillus</taxon>
    </lineage>
</organism>
<feature type="compositionally biased region" description="Basic and acidic residues" evidence="1">
    <location>
        <begin position="284"/>
        <end position="294"/>
    </location>
</feature>
<dbReference type="Proteomes" id="UP000826550">
    <property type="component" value="Chromosome"/>
</dbReference>
<keyword evidence="2" id="KW-0472">Membrane</keyword>
<dbReference type="RefSeq" id="WP_220220241.1">
    <property type="nucleotide sequence ID" value="NZ_CP048268.1"/>
</dbReference>
<reference evidence="3 4" key="1">
    <citation type="submission" date="2020-01" db="EMBL/GenBank/DDBJ databases">
        <title>Vast differences in strain-level diversity in the gut microbiota of two closely related honey bee species.</title>
        <authorList>
            <person name="Ellegaard K.M."/>
            <person name="Suenami S."/>
            <person name="Miyazaki R."/>
            <person name="Engel P."/>
        </authorList>
    </citation>
    <scope>NUCLEOTIDE SEQUENCE [LARGE SCALE GENOMIC DNA]</scope>
    <source>
        <strain evidence="3 4">ESL0416</strain>
    </source>
</reference>
<dbReference type="EMBL" id="CP048268">
    <property type="protein sequence ID" value="QYN53579.1"/>
    <property type="molecule type" value="Genomic_DNA"/>
</dbReference>
<evidence type="ECO:0000256" key="1">
    <source>
        <dbReference type="SAM" id="MobiDB-lite"/>
    </source>
</evidence>
<evidence type="ECO:0000256" key="2">
    <source>
        <dbReference type="SAM" id="Phobius"/>
    </source>
</evidence>
<name>A0ABX8W8K4_9LACO</name>
<accession>A0ABX8W8K4</accession>
<feature type="compositionally biased region" description="Basic and acidic residues" evidence="1">
    <location>
        <begin position="183"/>
        <end position="192"/>
    </location>
</feature>
<feature type="compositionally biased region" description="Polar residues" evidence="1">
    <location>
        <begin position="214"/>
        <end position="223"/>
    </location>
</feature>
<evidence type="ECO:0000313" key="4">
    <source>
        <dbReference type="Proteomes" id="UP000826550"/>
    </source>
</evidence>
<gene>
    <name evidence="3" type="ORF">GYM71_09180</name>
</gene>
<evidence type="ECO:0008006" key="5">
    <source>
        <dbReference type="Google" id="ProtNLM"/>
    </source>
</evidence>
<feature type="compositionally biased region" description="Low complexity" evidence="1">
    <location>
        <begin position="203"/>
        <end position="213"/>
    </location>
</feature>
<evidence type="ECO:0000313" key="3">
    <source>
        <dbReference type="EMBL" id="QYN53579.1"/>
    </source>
</evidence>